<evidence type="ECO:0000313" key="3">
    <source>
        <dbReference type="Proteomes" id="UP000294835"/>
    </source>
</evidence>
<dbReference type="Pfam" id="PF13403">
    <property type="entry name" value="Hint_2"/>
    <property type="match status" value="1"/>
</dbReference>
<evidence type="ECO:0000313" key="2">
    <source>
        <dbReference type="EMBL" id="TCP39899.1"/>
    </source>
</evidence>
<accession>A0A4R2PVD1</accession>
<dbReference type="InterPro" id="IPR036844">
    <property type="entry name" value="Hint_dom_sf"/>
</dbReference>
<dbReference type="SUPFAM" id="SSF51294">
    <property type="entry name" value="Hedgehog/intein (Hint) domain"/>
    <property type="match status" value="1"/>
</dbReference>
<keyword evidence="3" id="KW-1185">Reference proteome</keyword>
<sequence length="213" mass="23219">MSFVEQIEPMIAGASAFPGGLAEGANLRTPCGPRRVENVRPGDMIVTRTNGLQAVRLVWRRRLSAEALRANPALAPIRLKPRALGPMMPRNDLVVAPDHRVLIPGWRVAGWPDEAQLLVPAAEIAGRSDAAYVDRARDDLTLYQFVFDSPQVLNANGLPVESLSPDAGVIATLALAEREALLRRFPQLTRDPTAYPPTEYRSVTGVDLRVTSP</sequence>
<organism evidence="2 3">
    <name type="scientific">Rhodovulum marinum</name>
    <dbReference type="NCBI Taxonomy" id="320662"/>
    <lineage>
        <taxon>Bacteria</taxon>
        <taxon>Pseudomonadati</taxon>
        <taxon>Pseudomonadota</taxon>
        <taxon>Alphaproteobacteria</taxon>
        <taxon>Rhodobacterales</taxon>
        <taxon>Paracoccaceae</taxon>
        <taxon>Rhodovulum</taxon>
    </lineage>
</organism>
<reference evidence="2 3" key="1">
    <citation type="submission" date="2019-03" db="EMBL/GenBank/DDBJ databases">
        <title>Genomic Encyclopedia of Type Strains, Phase IV (KMG-IV): sequencing the most valuable type-strain genomes for metagenomic binning, comparative biology and taxonomic classification.</title>
        <authorList>
            <person name="Goeker M."/>
        </authorList>
    </citation>
    <scope>NUCLEOTIDE SEQUENCE [LARGE SCALE GENOMIC DNA]</scope>
    <source>
        <strain evidence="2 3">DSM 18063</strain>
    </source>
</reference>
<dbReference type="EMBL" id="SLXP01000009">
    <property type="protein sequence ID" value="TCP39899.1"/>
    <property type="molecule type" value="Genomic_DNA"/>
</dbReference>
<dbReference type="Proteomes" id="UP000294835">
    <property type="component" value="Unassembled WGS sequence"/>
</dbReference>
<protein>
    <submittedName>
        <fullName evidence="2">Hint domain-containing protein</fullName>
    </submittedName>
</protein>
<dbReference type="AlphaFoldDB" id="A0A4R2PVD1"/>
<comment type="caution">
    <text evidence="2">The sequence shown here is derived from an EMBL/GenBank/DDBJ whole genome shotgun (WGS) entry which is preliminary data.</text>
</comment>
<name>A0A4R2PVD1_9RHOB</name>
<dbReference type="InterPro" id="IPR028992">
    <property type="entry name" value="Hedgehog/Intein_dom"/>
</dbReference>
<proteinExistence type="predicted"/>
<dbReference type="RefSeq" id="WP_165915595.1">
    <property type="nucleotide sequence ID" value="NZ_SLXP01000009.1"/>
</dbReference>
<feature type="domain" description="Hedgehog/Intein (Hint)" evidence="1">
    <location>
        <begin position="21"/>
        <end position="166"/>
    </location>
</feature>
<gene>
    <name evidence="2" type="ORF">EV662_10924</name>
</gene>
<evidence type="ECO:0000259" key="1">
    <source>
        <dbReference type="Pfam" id="PF13403"/>
    </source>
</evidence>